<protein>
    <recommendedName>
        <fullName evidence="4">Peptidase C39-like domain-containing protein</fullName>
    </recommendedName>
</protein>
<evidence type="ECO:0008006" key="4">
    <source>
        <dbReference type="Google" id="ProtNLM"/>
    </source>
</evidence>
<evidence type="ECO:0000313" key="2">
    <source>
        <dbReference type="EMBL" id="GLR16478.1"/>
    </source>
</evidence>
<dbReference type="PROSITE" id="PS51257">
    <property type="entry name" value="PROKAR_LIPOPROTEIN"/>
    <property type="match status" value="1"/>
</dbReference>
<gene>
    <name evidence="2" type="ORF">GCM10007940_10930</name>
</gene>
<name>A0AA37SL54_9BACT</name>
<organism evidence="2 3">
    <name type="scientific">Portibacter lacus</name>
    <dbReference type="NCBI Taxonomy" id="1099794"/>
    <lineage>
        <taxon>Bacteria</taxon>
        <taxon>Pseudomonadati</taxon>
        <taxon>Bacteroidota</taxon>
        <taxon>Saprospiria</taxon>
        <taxon>Saprospirales</taxon>
        <taxon>Haliscomenobacteraceae</taxon>
        <taxon>Portibacter</taxon>
    </lineage>
</organism>
<feature type="compositionally biased region" description="Gly residues" evidence="1">
    <location>
        <begin position="272"/>
        <end position="284"/>
    </location>
</feature>
<dbReference type="EMBL" id="BSOH01000005">
    <property type="protein sequence ID" value="GLR16478.1"/>
    <property type="molecule type" value="Genomic_DNA"/>
</dbReference>
<reference evidence="2" key="1">
    <citation type="journal article" date="2014" name="Int. J. Syst. Evol. Microbiol.">
        <title>Complete genome sequence of Corynebacterium casei LMG S-19264T (=DSM 44701T), isolated from a smear-ripened cheese.</title>
        <authorList>
            <consortium name="US DOE Joint Genome Institute (JGI-PGF)"/>
            <person name="Walter F."/>
            <person name="Albersmeier A."/>
            <person name="Kalinowski J."/>
            <person name="Ruckert C."/>
        </authorList>
    </citation>
    <scope>NUCLEOTIDE SEQUENCE</scope>
    <source>
        <strain evidence="2">NBRC 108769</strain>
    </source>
</reference>
<feature type="region of interest" description="Disordered" evidence="1">
    <location>
        <begin position="270"/>
        <end position="292"/>
    </location>
</feature>
<dbReference type="RefSeq" id="WP_235293281.1">
    <property type="nucleotide sequence ID" value="NZ_BSOH01000005.1"/>
</dbReference>
<dbReference type="Proteomes" id="UP001156666">
    <property type="component" value="Unassembled WGS sequence"/>
</dbReference>
<sequence>MKNFYLRSSLFLLLSLLIVISCNKDLVSIENFGFESLSIEDARSWYESEYDPFIFMDGPDVSENEIINRESPINKMVVAPNWDQAFKSNRKGTKVVEIPLMGKGSIGFTTEDSHEEFKNNGKREYNSSLMRLVIMEEKNSTDKFAFIMVTIGNKEYLENNKFKIWKNTYLKKDNKFDGKALFYALDGSFINGWTWEKGKVVYKVDQKRSNDLEIDLRDCTTTLIFTTYENCTDWIQFGESNGVVFLDPTCNYSTELTGYYIECAPDPDDDNGGGVNQGQAGGGTPYSPSPGDKFAKPGMKQTMLTQISNMCVSSIMEYIDNEYCGGNLNEGTIVYDYFQSSGNQMYFTGVSNQEIPYLAVNYFYFNAFLNFSHAINFGDVVLADVPSDIPNSTHAVVVTGYKTNGDLIYMDPQEGKLMERPAYEVGVTTKLRIKGCK</sequence>
<evidence type="ECO:0000313" key="3">
    <source>
        <dbReference type="Proteomes" id="UP001156666"/>
    </source>
</evidence>
<accession>A0AA37SL54</accession>
<dbReference type="AlphaFoldDB" id="A0AA37SL54"/>
<keyword evidence="3" id="KW-1185">Reference proteome</keyword>
<reference evidence="2" key="2">
    <citation type="submission" date="2023-01" db="EMBL/GenBank/DDBJ databases">
        <title>Draft genome sequence of Portibacter lacus strain NBRC 108769.</title>
        <authorList>
            <person name="Sun Q."/>
            <person name="Mori K."/>
        </authorList>
    </citation>
    <scope>NUCLEOTIDE SEQUENCE</scope>
    <source>
        <strain evidence="2">NBRC 108769</strain>
    </source>
</reference>
<evidence type="ECO:0000256" key="1">
    <source>
        <dbReference type="SAM" id="MobiDB-lite"/>
    </source>
</evidence>
<proteinExistence type="predicted"/>
<comment type="caution">
    <text evidence="2">The sequence shown here is derived from an EMBL/GenBank/DDBJ whole genome shotgun (WGS) entry which is preliminary data.</text>
</comment>